<dbReference type="AlphaFoldDB" id="A0A3L6NL18"/>
<dbReference type="Proteomes" id="UP000270866">
    <property type="component" value="Unassembled WGS sequence"/>
</dbReference>
<organism evidence="1 2">
    <name type="scientific">Fusarium oxysporum f. sp. cepae</name>
    <dbReference type="NCBI Taxonomy" id="396571"/>
    <lineage>
        <taxon>Eukaryota</taxon>
        <taxon>Fungi</taxon>
        <taxon>Dikarya</taxon>
        <taxon>Ascomycota</taxon>
        <taxon>Pezizomycotina</taxon>
        <taxon>Sordariomycetes</taxon>
        <taxon>Hypocreomycetidae</taxon>
        <taxon>Hypocreales</taxon>
        <taxon>Nectriaceae</taxon>
        <taxon>Fusarium</taxon>
        <taxon>Fusarium oxysporum species complex</taxon>
    </lineage>
</organism>
<accession>A0A3L6NL18</accession>
<name>A0A3L6NL18_FUSOX</name>
<comment type="caution">
    <text evidence="1">The sequence shown here is derived from an EMBL/GenBank/DDBJ whole genome shotgun (WGS) entry which is preliminary data.</text>
</comment>
<protein>
    <submittedName>
        <fullName evidence="1">Uncharacterized protein</fullName>
    </submittedName>
</protein>
<proteinExistence type="predicted"/>
<reference evidence="1 2" key="1">
    <citation type="journal article" date="2018" name="Sci. Rep.">
        <title>Characterisation of pathogen-specific regions and novel effector candidates in Fusarium oxysporum f. sp. cepae.</title>
        <authorList>
            <person name="Armitage A.D."/>
            <person name="Taylor A."/>
            <person name="Sobczyk M.K."/>
            <person name="Baxter L."/>
            <person name="Greenfield B.P."/>
            <person name="Bates H.J."/>
            <person name="Wilson F."/>
            <person name="Jackson A.C."/>
            <person name="Ott S."/>
            <person name="Harrison R.J."/>
            <person name="Clarkson J.P."/>
        </authorList>
    </citation>
    <scope>NUCLEOTIDE SEQUENCE [LARGE SCALE GENOMIC DNA]</scope>
    <source>
        <strain evidence="1 2">FoC_Fus2</strain>
    </source>
</reference>
<evidence type="ECO:0000313" key="2">
    <source>
        <dbReference type="Proteomes" id="UP000270866"/>
    </source>
</evidence>
<evidence type="ECO:0000313" key="1">
    <source>
        <dbReference type="EMBL" id="RKK18891.1"/>
    </source>
</evidence>
<sequence length="80" mass="9531">MKLGKLKGVPDHETCYRFCESLDDLRDKLGPDFEIKTTKCYRYRGLEFTVVIGIQEKQAGGLRVVGYYKEEYYRNWYLVH</sequence>
<dbReference type="EMBL" id="MRCU01000005">
    <property type="protein sequence ID" value="RKK18891.1"/>
    <property type="molecule type" value="Genomic_DNA"/>
</dbReference>
<gene>
    <name evidence="1" type="ORF">BFJ65_g9182</name>
</gene>